<comment type="caution">
    <text evidence="2">The sequence shown here is derived from an EMBL/GenBank/DDBJ whole genome shotgun (WGS) entry which is preliminary data.</text>
</comment>
<feature type="transmembrane region" description="Helical" evidence="1">
    <location>
        <begin position="118"/>
        <end position="140"/>
    </location>
</feature>
<dbReference type="EMBL" id="BAABAT010000023">
    <property type="protein sequence ID" value="GAA4256322.1"/>
    <property type="molecule type" value="Genomic_DNA"/>
</dbReference>
<dbReference type="Proteomes" id="UP001500620">
    <property type="component" value="Unassembled WGS sequence"/>
</dbReference>
<evidence type="ECO:0000313" key="3">
    <source>
        <dbReference type="Proteomes" id="UP001500620"/>
    </source>
</evidence>
<keyword evidence="3" id="KW-1185">Reference proteome</keyword>
<gene>
    <name evidence="2" type="ORF">GCM10022255_068710</name>
</gene>
<name>A0ABP8DHP9_9ACTN</name>
<evidence type="ECO:0000256" key="1">
    <source>
        <dbReference type="SAM" id="Phobius"/>
    </source>
</evidence>
<keyword evidence="1" id="KW-0812">Transmembrane</keyword>
<feature type="transmembrane region" description="Helical" evidence="1">
    <location>
        <begin position="87"/>
        <end position="106"/>
    </location>
</feature>
<accession>A0ABP8DHP9</accession>
<sequence>MACDLRLSSPNLYAAGSGSSLVASYHPLVENGVPRPSRLGGLWTCLAGGLFLAVLLGYLRPVFDPADCPNAGANGNASAFTDPAWDLYLPLLVLGWLLLVAIEQALPATWRHRSGLAVTLRATLAIGVVIAVSCVVVAPLEVVCR</sequence>
<keyword evidence="1" id="KW-0472">Membrane</keyword>
<evidence type="ECO:0000313" key="2">
    <source>
        <dbReference type="EMBL" id="GAA4256322.1"/>
    </source>
</evidence>
<feature type="transmembrane region" description="Helical" evidence="1">
    <location>
        <begin position="41"/>
        <end position="59"/>
    </location>
</feature>
<organism evidence="2 3">
    <name type="scientific">Dactylosporangium darangshiense</name>
    <dbReference type="NCBI Taxonomy" id="579108"/>
    <lineage>
        <taxon>Bacteria</taxon>
        <taxon>Bacillati</taxon>
        <taxon>Actinomycetota</taxon>
        <taxon>Actinomycetes</taxon>
        <taxon>Micromonosporales</taxon>
        <taxon>Micromonosporaceae</taxon>
        <taxon>Dactylosporangium</taxon>
    </lineage>
</organism>
<proteinExistence type="predicted"/>
<keyword evidence="1" id="KW-1133">Transmembrane helix</keyword>
<reference evidence="3" key="1">
    <citation type="journal article" date="2019" name="Int. J. Syst. Evol. Microbiol.">
        <title>The Global Catalogue of Microorganisms (GCM) 10K type strain sequencing project: providing services to taxonomists for standard genome sequencing and annotation.</title>
        <authorList>
            <consortium name="The Broad Institute Genomics Platform"/>
            <consortium name="The Broad Institute Genome Sequencing Center for Infectious Disease"/>
            <person name="Wu L."/>
            <person name="Ma J."/>
        </authorList>
    </citation>
    <scope>NUCLEOTIDE SEQUENCE [LARGE SCALE GENOMIC DNA]</scope>
    <source>
        <strain evidence="3">JCM 17441</strain>
    </source>
</reference>
<protein>
    <submittedName>
        <fullName evidence="2">Uncharacterized protein</fullName>
    </submittedName>
</protein>